<proteinExistence type="predicted"/>
<organism evidence="2 3">
    <name type="scientific">Aldrovandia affinis</name>
    <dbReference type="NCBI Taxonomy" id="143900"/>
    <lineage>
        <taxon>Eukaryota</taxon>
        <taxon>Metazoa</taxon>
        <taxon>Chordata</taxon>
        <taxon>Craniata</taxon>
        <taxon>Vertebrata</taxon>
        <taxon>Euteleostomi</taxon>
        <taxon>Actinopterygii</taxon>
        <taxon>Neopterygii</taxon>
        <taxon>Teleostei</taxon>
        <taxon>Notacanthiformes</taxon>
        <taxon>Halosauridae</taxon>
        <taxon>Aldrovandia</taxon>
    </lineage>
</organism>
<accession>A0AAD7SSR5</accession>
<reference evidence="2" key="1">
    <citation type="journal article" date="2023" name="Science">
        <title>Genome structures resolve the early diversification of teleost fishes.</title>
        <authorList>
            <person name="Parey E."/>
            <person name="Louis A."/>
            <person name="Montfort J."/>
            <person name="Bouchez O."/>
            <person name="Roques C."/>
            <person name="Iampietro C."/>
            <person name="Lluch J."/>
            <person name="Castinel A."/>
            <person name="Donnadieu C."/>
            <person name="Desvignes T."/>
            <person name="Floi Bucao C."/>
            <person name="Jouanno E."/>
            <person name="Wen M."/>
            <person name="Mejri S."/>
            <person name="Dirks R."/>
            <person name="Jansen H."/>
            <person name="Henkel C."/>
            <person name="Chen W.J."/>
            <person name="Zahm M."/>
            <person name="Cabau C."/>
            <person name="Klopp C."/>
            <person name="Thompson A.W."/>
            <person name="Robinson-Rechavi M."/>
            <person name="Braasch I."/>
            <person name="Lecointre G."/>
            <person name="Bobe J."/>
            <person name="Postlethwait J.H."/>
            <person name="Berthelot C."/>
            <person name="Roest Crollius H."/>
            <person name="Guiguen Y."/>
        </authorList>
    </citation>
    <scope>NUCLEOTIDE SEQUENCE</scope>
    <source>
        <strain evidence="2">NC1722</strain>
    </source>
</reference>
<feature type="compositionally biased region" description="Pro residues" evidence="1">
    <location>
        <begin position="72"/>
        <end position="81"/>
    </location>
</feature>
<protein>
    <submittedName>
        <fullName evidence="2">Uncharacterized protein</fullName>
    </submittedName>
</protein>
<gene>
    <name evidence="2" type="ORF">AAFF_G00273350</name>
</gene>
<evidence type="ECO:0000256" key="1">
    <source>
        <dbReference type="SAM" id="MobiDB-lite"/>
    </source>
</evidence>
<feature type="region of interest" description="Disordered" evidence="1">
    <location>
        <begin position="45"/>
        <end position="259"/>
    </location>
</feature>
<dbReference type="AlphaFoldDB" id="A0AAD7SSR5"/>
<dbReference type="Proteomes" id="UP001221898">
    <property type="component" value="Unassembled WGS sequence"/>
</dbReference>
<name>A0AAD7SSR5_9TELE</name>
<feature type="compositionally biased region" description="Basic and acidic residues" evidence="1">
    <location>
        <begin position="161"/>
        <end position="179"/>
    </location>
</feature>
<keyword evidence="3" id="KW-1185">Reference proteome</keyword>
<evidence type="ECO:0000313" key="2">
    <source>
        <dbReference type="EMBL" id="KAJ8407478.1"/>
    </source>
</evidence>
<sequence length="351" mass="38752">MNSFMSLLSTVKIQAIRLLNSAQHLLKGSEPVEDQSHEVWNRLEKRSNEDPDSGFIGFRSGCTGQHNRRPAHPPFGPPPLPGGERPPFKPDQDGPMGGDGFYPPPAGGAGGDEEWIPPFDEIDGPAPDYGWGMEDDKPMRPPCPAGGDRDNDLGPFGPDSGFERPPGKPDQDGRGDRYPRMSPPIGEEGAEPGSGRPDRPQRRGQGGRRERPERPQRGGGRRERPQRPQRPEGERRRNPGRRPNRGPFGGTTPSANHQGQRQFFPIFKSENITLQNTTDLGLHEGDNTFILPKAVRRRGAKKGEQNAPLEQFGYGGYAYRGFLPYLTLKYNPTATPTVSFEYGITQFFPGA</sequence>
<feature type="compositionally biased region" description="Basic and acidic residues" evidence="1">
    <location>
        <begin position="196"/>
        <end position="237"/>
    </location>
</feature>
<feature type="compositionally biased region" description="Acidic residues" evidence="1">
    <location>
        <begin position="111"/>
        <end position="123"/>
    </location>
</feature>
<dbReference type="EMBL" id="JAINUG010000038">
    <property type="protein sequence ID" value="KAJ8407478.1"/>
    <property type="molecule type" value="Genomic_DNA"/>
</dbReference>
<comment type="caution">
    <text evidence="2">The sequence shown here is derived from an EMBL/GenBank/DDBJ whole genome shotgun (WGS) entry which is preliminary data.</text>
</comment>
<evidence type="ECO:0000313" key="3">
    <source>
        <dbReference type="Proteomes" id="UP001221898"/>
    </source>
</evidence>